<evidence type="ECO:0000313" key="1">
    <source>
        <dbReference type="EMBL" id="PWZ04630.1"/>
    </source>
</evidence>
<reference evidence="1 2" key="1">
    <citation type="journal article" date="2018" name="Nat. Genet.">
        <title>Extensive intraspecific gene order and gene structural variations between Mo17 and other maize genomes.</title>
        <authorList>
            <person name="Sun S."/>
            <person name="Zhou Y."/>
            <person name="Chen J."/>
            <person name="Shi J."/>
            <person name="Zhao H."/>
            <person name="Zhao H."/>
            <person name="Song W."/>
            <person name="Zhang M."/>
            <person name="Cui Y."/>
            <person name="Dong X."/>
            <person name="Liu H."/>
            <person name="Ma X."/>
            <person name="Jiao Y."/>
            <person name="Wang B."/>
            <person name="Wei X."/>
            <person name="Stein J.C."/>
            <person name="Glaubitz J.C."/>
            <person name="Lu F."/>
            <person name="Yu G."/>
            <person name="Liang C."/>
            <person name="Fengler K."/>
            <person name="Li B."/>
            <person name="Rafalski A."/>
            <person name="Schnable P.S."/>
            <person name="Ware D.H."/>
            <person name="Buckler E.S."/>
            <person name="Lai J."/>
        </authorList>
    </citation>
    <scope>NUCLEOTIDE SEQUENCE [LARGE SCALE GENOMIC DNA]</scope>
    <source>
        <strain evidence="2">cv. Missouri 17</strain>
        <tissue evidence="1">Seedling</tissue>
    </source>
</reference>
<dbReference type="EMBL" id="NCVQ01000089">
    <property type="protein sequence ID" value="PWZ04630.1"/>
    <property type="molecule type" value="Genomic_DNA"/>
</dbReference>
<organism evidence="1 2">
    <name type="scientific">Zea mays</name>
    <name type="common">Maize</name>
    <dbReference type="NCBI Taxonomy" id="4577"/>
    <lineage>
        <taxon>Eukaryota</taxon>
        <taxon>Viridiplantae</taxon>
        <taxon>Streptophyta</taxon>
        <taxon>Embryophyta</taxon>
        <taxon>Tracheophyta</taxon>
        <taxon>Spermatophyta</taxon>
        <taxon>Magnoliopsida</taxon>
        <taxon>Liliopsida</taxon>
        <taxon>Poales</taxon>
        <taxon>Poaceae</taxon>
        <taxon>PACMAD clade</taxon>
        <taxon>Panicoideae</taxon>
        <taxon>Andropogonodae</taxon>
        <taxon>Andropogoneae</taxon>
        <taxon>Tripsacinae</taxon>
        <taxon>Zea</taxon>
    </lineage>
</organism>
<dbReference type="AlphaFoldDB" id="A0A3L6D7S9"/>
<accession>A0A3L6D7S9</accession>
<sequence>MHDRSHKPQPARPATAGRLARAAAETWIGCSSRTSSRWCRSSSRSWTGGSTLHTRVALRWSTRRRRPRRQAI</sequence>
<gene>
    <name evidence="1" type="ORF">Zm00014a_038413</name>
</gene>
<name>A0A3L6D7S9_MAIZE</name>
<comment type="caution">
    <text evidence="1">The sequence shown here is derived from an EMBL/GenBank/DDBJ whole genome shotgun (WGS) entry which is preliminary data.</text>
</comment>
<evidence type="ECO:0000313" key="2">
    <source>
        <dbReference type="Proteomes" id="UP000251960"/>
    </source>
</evidence>
<proteinExistence type="predicted"/>
<dbReference type="Proteomes" id="UP000251960">
    <property type="component" value="Unassembled WGS sequence"/>
</dbReference>
<protein>
    <submittedName>
        <fullName evidence="1">Uncharacterized protein</fullName>
    </submittedName>
</protein>